<name>A0ACB1A7S0_MELEN</name>
<evidence type="ECO:0000313" key="1">
    <source>
        <dbReference type="EMBL" id="CAK5087546.1"/>
    </source>
</evidence>
<sequence>MQKHWNEIIEKSLKDINENEIEEELNILLINLLPISERNEILEKDLGDKMKEKLYFYKICEYFIYSKEQNMDGKLTRTQRNFVQEMLNLKEKQEINEWVAKAEERINELIKMKEQIKLGKNYVRAKMFSHTGLFLKGSWQGWMIYRKSSFASFAFFTFFSAKSFAFRSLFFDFAQPWSMCCYCRWWQ</sequence>
<gene>
    <name evidence="1" type="ORF">MENTE1834_LOCUS35148</name>
</gene>
<protein>
    <submittedName>
        <fullName evidence="1">Uncharacterized protein</fullName>
    </submittedName>
</protein>
<accession>A0ACB1A7S0</accession>
<dbReference type="EMBL" id="CAVMJV010000066">
    <property type="protein sequence ID" value="CAK5087546.1"/>
    <property type="molecule type" value="Genomic_DNA"/>
</dbReference>
<proteinExistence type="predicted"/>
<comment type="caution">
    <text evidence="1">The sequence shown here is derived from an EMBL/GenBank/DDBJ whole genome shotgun (WGS) entry which is preliminary data.</text>
</comment>
<evidence type="ECO:0000313" key="2">
    <source>
        <dbReference type="Proteomes" id="UP001497535"/>
    </source>
</evidence>
<reference evidence="1" key="1">
    <citation type="submission" date="2023-11" db="EMBL/GenBank/DDBJ databases">
        <authorList>
            <person name="Poullet M."/>
        </authorList>
    </citation>
    <scope>NUCLEOTIDE SEQUENCE</scope>
    <source>
        <strain evidence="1">E1834</strain>
    </source>
</reference>
<keyword evidence="2" id="KW-1185">Reference proteome</keyword>
<organism evidence="1 2">
    <name type="scientific">Meloidogyne enterolobii</name>
    <name type="common">Root-knot nematode worm</name>
    <name type="synonym">Meloidogyne mayaguensis</name>
    <dbReference type="NCBI Taxonomy" id="390850"/>
    <lineage>
        <taxon>Eukaryota</taxon>
        <taxon>Metazoa</taxon>
        <taxon>Ecdysozoa</taxon>
        <taxon>Nematoda</taxon>
        <taxon>Chromadorea</taxon>
        <taxon>Rhabditida</taxon>
        <taxon>Tylenchina</taxon>
        <taxon>Tylenchomorpha</taxon>
        <taxon>Tylenchoidea</taxon>
        <taxon>Meloidogynidae</taxon>
        <taxon>Meloidogyninae</taxon>
        <taxon>Meloidogyne</taxon>
    </lineage>
</organism>
<dbReference type="Proteomes" id="UP001497535">
    <property type="component" value="Unassembled WGS sequence"/>
</dbReference>